<dbReference type="Proteomes" id="UP000253551">
    <property type="component" value="Unassembled WGS sequence"/>
</dbReference>
<dbReference type="EMBL" id="PJQM01003680">
    <property type="protein sequence ID" value="RCH87620.1"/>
    <property type="molecule type" value="Genomic_DNA"/>
</dbReference>
<dbReference type="GO" id="GO:0008270">
    <property type="term" value="F:zinc ion binding"/>
    <property type="evidence" value="ECO:0007669"/>
    <property type="project" value="UniProtKB-KW"/>
</dbReference>
<evidence type="ECO:0000259" key="2">
    <source>
        <dbReference type="PROSITE" id="PS50089"/>
    </source>
</evidence>
<evidence type="ECO:0000256" key="1">
    <source>
        <dbReference type="PROSITE-ProRule" id="PRU00175"/>
    </source>
</evidence>
<evidence type="ECO:0000313" key="3">
    <source>
        <dbReference type="EMBL" id="RCH87620.1"/>
    </source>
</evidence>
<name>A0A367JCG5_RHIST</name>
<reference evidence="3 4" key="1">
    <citation type="journal article" date="2018" name="G3 (Bethesda)">
        <title>Phylogenetic and Phylogenomic Definition of Rhizopus Species.</title>
        <authorList>
            <person name="Gryganskyi A.P."/>
            <person name="Golan J."/>
            <person name="Dolatabadi S."/>
            <person name="Mondo S."/>
            <person name="Robb S."/>
            <person name="Idnurm A."/>
            <person name="Muszewska A."/>
            <person name="Steczkiewicz K."/>
            <person name="Masonjones S."/>
            <person name="Liao H.L."/>
            <person name="Gajdeczka M.T."/>
            <person name="Anike F."/>
            <person name="Vuek A."/>
            <person name="Anishchenko I.M."/>
            <person name="Voigt K."/>
            <person name="de Hoog G.S."/>
            <person name="Smith M.E."/>
            <person name="Heitman J."/>
            <person name="Vilgalys R."/>
            <person name="Stajich J.E."/>
        </authorList>
    </citation>
    <scope>NUCLEOTIDE SEQUENCE [LARGE SCALE GENOMIC DNA]</scope>
    <source>
        <strain evidence="3 4">LSU 92-RS-03</strain>
    </source>
</reference>
<proteinExistence type="predicted"/>
<comment type="caution">
    <text evidence="3">The sequence shown here is derived from an EMBL/GenBank/DDBJ whole genome shotgun (WGS) entry which is preliminary data.</text>
</comment>
<dbReference type="SUPFAM" id="SSF57850">
    <property type="entry name" value="RING/U-box"/>
    <property type="match status" value="1"/>
</dbReference>
<keyword evidence="1" id="KW-0479">Metal-binding</keyword>
<organism evidence="3 4">
    <name type="scientific">Rhizopus stolonifer</name>
    <name type="common">Rhizopus nigricans</name>
    <dbReference type="NCBI Taxonomy" id="4846"/>
    <lineage>
        <taxon>Eukaryota</taxon>
        <taxon>Fungi</taxon>
        <taxon>Fungi incertae sedis</taxon>
        <taxon>Mucoromycota</taxon>
        <taxon>Mucoromycotina</taxon>
        <taxon>Mucoromycetes</taxon>
        <taxon>Mucorales</taxon>
        <taxon>Mucorineae</taxon>
        <taxon>Rhizopodaceae</taxon>
        <taxon>Rhizopus</taxon>
    </lineage>
</organism>
<dbReference type="Gene3D" id="3.30.40.10">
    <property type="entry name" value="Zinc/RING finger domain, C3HC4 (zinc finger)"/>
    <property type="match status" value="1"/>
</dbReference>
<keyword evidence="1" id="KW-0863">Zinc-finger</keyword>
<accession>A0A367JCG5</accession>
<gene>
    <name evidence="3" type="ORF">CU098_010162</name>
</gene>
<feature type="domain" description="RING-type" evidence="2">
    <location>
        <begin position="26"/>
        <end position="75"/>
    </location>
</feature>
<dbReference type="InterPro" id="IPR001841">
    <property type="entry name" value="Znf_RING"/>
</dbReference>
<dbReference type="AlphaFoldDB" id="A0A367JCG5"/>
<dbReference type="InterPro" id="IPR013083">
    <property type="entry name" value="Znf_RING/FYVE/PHD"/>
</dbReference>
<dbReference type="OrthoDB" id="10264956at2759"/>
<dbReference type="PROSITE" id="PS50089">
    <property type="entry name" value="ZF_RING_2"/>
    <property type="match status" value="1"/>
</dbReference>
<evidence type="ECO:0000313" key="4">
    <source>
        <dbReference type="Proteomes" id="UP000253551"/>
    </source>
</evidence>
<dbReference type="STRING" id="4846.A0A367JCG5"/>
<keyword evidence="4" id="KW-1185">Reference proteome</keyword>
<keyword evidence="1" id="KW-0862">Zinc</keyword>
<sequence>MYQDDGSSSVASSYEEDQMEAFIDRCSICFDSEHDLCVESCRDQFCIECFRKYIAQVVESSWGLSVTVIKCPVCNDVISKQEWCQYVPGTVVNLYDRYNEPFRSYTRTCGHCELEMTPCVYQRAHNNLYQQSG</sequence>
<protein>
    <recommendedName>
        <fullName evidence="2">RING-type domain-containing protein</fullName>
    </recommendedName>
</protein>